<evidence type="ECO:0000313" key="7">
    <source>
        <dbReference type="EMBL" id="PGH27948.1"/>
    </source>
</evidence>
<keyword evidence="2 4" id="KW-0808">Transferase</keyword>
<feature type="active site" description="Nucleophile" evidence="5">
    <location>
        <position position="13"/>
    </location>
</feature>
<accession>A0A2B7Z493</accession>
<dbReference type="GO" id="GO:0005739">
    <property type="term" value="C:mitochondrion"/>
    <property type="evidence" value="ECO:0007669"/>
    <property type="project" value="TreeGrafter"/>
</dbReference>
<gene>
    <name evidence="7" type="ORF">AJ80_00202</name>
</gene>
<dbReference type="FunFam" id="3.40.30.10:FF:000096">
    <property type="entry name" value="Glutathione S-transferase kappa"/>
    <property type="match status" value="1"/>
</dbReference>
<feature type="domain" description="DSBA-like thioredoxin" evidence="6">
    <location>
        <begin position="5"/>
        <end position="202"/>
    </location>
</feature>
<organism evidence="7 8">
    <name type="scientific">Polytolypa hystricis (strain UAMH7299)</name>
    <dbReference type="NCBI Taxonomy" id="1447883"/>
    <lineage>
        <taxon>Eukaryota</taxon>
        <taxon>Fungi</taxon>
        <taxon>Dikarya</taxon>
        <taxon>Ascomycota</taxon>
        <taxon>Pezizomycotina</taxon>
        <taxon>Eurotiomycetes</taxon>
        <taxon>Eurotiomycetidae</taxon>
        <taxon>Onygenales</taxon>
        <taxon>Onygenales incertae sedis</taxon>
        <taxon>Polytolypa</taxon>
    </lineage>
</organism>
<dbReference type="EC" id="2.5.1.18" evidence="4"/>
<evidence type="ECO:0000256" key="1">
    <source>
        <dbReference type="ARBA" id="ARBA00006494"/>
    </source>
</evidence>
<dbReference type="GO" id="GO:0004602">
    <property type="term" value="F:glutathione peroxidase activity"/>
    <property type="evidence" value="ECO:0007669"/>
    <property type="project" value="TreeGrafter"/>
</dbReference>
<dbReference type="InterPro" id="IPR014440">
    <property type="entry name" value="HCCAis_GSTk"/>
</dbReference>
<evidence type="ECO:0000256" key="4">
    <source>
        <dbReference type="PIRNR" id="PIRNR006386"/>
    </source>
</evidence>
<dbReference type="SUPFAM" id="SSF52833">
    <property type="entry name" value="Thioredoxin-like"/>
    <property type="match status" value="1"/>
</dbReference>
<evidence type="ECO:0000313" key="8">
    <source>
        <dbReference type="Proteomes" id="UP000224634"/>
    </source>
</evidence>
<dbReference type="GO" id="GO:0005777">
    <property type="term" value="C:peroxisome"/>
    <property type="evidence" value="ECO:0007669"/>
    <property type="project" value="TreeGrafter"/>
</dbReference>
<dbReference type="GO" id="GO:0004364">
    <property type="term" value="F:glutathione transferase activity"/>
    <property type="evidence" value="ECO:0007669"/>
    <property type="project" value="UniProtKB-UniRule"/>
</dbReference>
<comment type="similarity">
    <text evidence="1 4">Belongs to the GST superfamily. Kappa family.</text>
</comment>
<dbReference type="Gene3D" id="3.40.30.10">
    <property type="entry name" value="Glutaredoxin"/>
    <property type="match status" value="1"/>
</dbReference>
<reference evidence="7" key="1">
    <citation type="submission" date="2017-10" db="EMBL/GenBank/DDBJ databases">
        <title>Comparative genomics in systemic dimorphic fungi from Ajellomycetaceae.</title>
        <authorList>
            <person name="Munoz J.F."/>
            <person name="Mcewen J.G."/>
            <person name="Clay O.K."/>
            <person name="Cuomo C.A."/>
        </authorList>
    </citation>
    <scope>NUCLEOTIDE SEQUENCE [LARGE SCALE GENOMIC DNA]</scope>
    <source>
        <strain evidence="7">UAMH7299</strain>
    </source>
</reference>
<dbReference type="PIRSF" id="PIRSF006386">
    <property type="entry name" value="HCCAis_GSTk"/>
    <property type="match status" value="1"/>
</dbReference>
<name>A0A2B7Z493_POLH7</name>
<dbReference type="InterPro" id="IPR036249">
    <property type="entry name" value="Thioredoxin-like_sf"/>
</dbReference>
<dbReference type="InterPro" id="IPR001853">
    <property type="entry name" value="DSBA-like_thioredoxin_dom"/>
</dbReference>
<proteinExistence type="inferred from homology"/>
<dbReference type="GO" id="GO:0006749">
    <property type="term" value="P:glutathione metabolic process"/>
    <property type="evidence" value="ECO:0007669"/>
    <property type="project" value="TreeGrafter"/>
</dbReference>
<evidence type="ECO:0000256" key="3">
    <source>
        <dbReference type="ARBA" id="ARBA00047960"/>
    </source>
</evidence>
<dbReference type="PANTHER" id="PTHR42943:SF13">
    <property type="entry name" value="GLUTATHIONE S-TRANSFERASE KAPPA-RELATED"/>
    <property type="match status" value="1"/>
</dbReference>
<evidence type="ECO:0000256" key="2">
    <source>
        <dbReference type="ARBA" id="ARBA00022679"/>
    </source>
</evidence>
<evidence type="ECO:0000256" key="5">
    <source>
        <dbReference type="PIRSR" id="PIRSR006386-1"/>
    </source>
</evidence>
<dbReference type="PANTHER" id="PTHR42943">
    <property type="entry name" value="GLUTATHIONE S-TRANSFERASE KAPPA"/>
    <property type="match status" value="1"/>
</dbReference>
<dbReference type="Proteomes" id="UP000224634">
    <property type="component" value="Unassembled WGS sequence"/>
</dbReference>
<dbReference type="Pfam" id="PF01323">
    <property type="entry name" value="DSBA"/>
    <property type="match status" value="1"/>
</dbReference>
<dbReference type="InterPro" id="IPR051924">
    <property type="entry name" value="GST_Kappa/NadH"/>
</dbReference>
<sequence>MAARIDAYFDCVSPFSYFAFVHLLRNKDVLRSHGVEIDFHPVFLGGINAGSGNKPPFTLPAKAKYMKYDVPRSAKYFGVEGFKTPKFFPILTVVPQRCIIYIKEHYPTERFEQTWLSFWQYLFVKNVDTSKPEVLAEIFAEHKFSEQEIKDILAAASDPKYKQALTDNTQKALDRGAYGAPYYWVRNSKGEEEPFFGSDRFPIMWKFLDLPVSEPTIKSATSGDARL</sequence>
<comment type="catalytic activity">
    <reaction evidence="3 4">
        <text>RX + glutathione = an S-substituted glutathione + a halide anion + H(+)</text>
        <dbReference type="Rhea" id="RHEA:16437"/>
        <dbReference type="ChEBI" id="CHEBI:15378"/>
        <dbReference type="ChEBI" id="CHEBI:16042"/>
        <dbReference type="ChEBI" id="CHEBI:17792"/>
        <dbReference type="ChEBI" id="CHEBI:57925"/>
        <dbReference type="ChEBI" id="CHEBI:90779"/>
        <dbReference type="EC" id="2.5.1.18"/>
    </reaction>
</comment>
<evidence type="ECO:0000259" key="6">
    <source>
        <dbReference type="Pfam" id="PF01323"/>
    </source>
</evidence>
<dbReference type="STRING" id="1447883.A0A2B7Z493"/>
<dbReference type="EMBL" id="PDNA01000002">
    <property type="protein sequence ID" value="PGH27948.1"/>
    <property type="molecule type" value="Genomic_DNA"/>
</dbReference>
<comment type="caution">
    <text evidence="7">The sequence shown here is derived from an EMBL/GenBank/DDBJ whole genome shotgun (WGS) entry which is preliminary data.</text>
</comment>
<keyword evidence="8" id="KW-1185">Reference proteome</keyword>
<dbReference type="OrthoDB" id="4664297at2759"/>
<protein>
    <recommendedName>
        <fullName evidence="4">Glutathione S-transferase kappa</fullName>
        <ecNumber evidence="4">2.5.1.18</ecNumber>
    </recommendedName>
</protein>
<dbReference type="AlphaFoldDB" id="A0A2B7Z493"/>